<dbReference type="PROSITE" id="PS00061">
    <property type="entry name" value="ADH_SHORT"/>
    <property type="match status" value="1"/>
</dbReference>
<keyword evidence="2" id="KW-0560">Oxidoreductase</keyword>
<gene>
    <name evidence="4" type="ORF">SAMN04515671_1615</name>
</gene>
<evidence type="ECO:0000256" key="1">
    <source>
        <dbReference type="ARBA" id="ARBA00006484"/>
    </source>
</evidence>
<dbReference type="PANTHER" id="PTHR42760">
    <property type="entry name" value="SHORT-CHAIN DEHYDROGENASES/REDUCTASES FAMILY MEMBER"/>
    <property type="match status" value="1"/>
</dbReference>
<evidence type="ECO:0000259" key="3">
    <source>
        <dbReference type="SMART" id="SM00822"/>
    </source>
</evidence>
<evidence type="ECO:0000313" key="5">
    <source>
        <dbReference type="Proteomes" id="UP000198741"/>
    </source>
</evidence>
<dbReference type="Pfam" id="PF13561">
    <property type="entry name" value="adh_short_C2"/>
    <property type="match status" value="1"/>
</dbReference>
<dbReference type="InterPro" id="IPR020904">
    <property type="entry name" value="Sc_DH/Rdtase_CS"/>
</dbReference>
<dbReference type="PRINTS" id="PR00080">
    <property type="entry name" value="SDRFAMILY"/>
</dbReference>
<dbReference type="GO" id="GO:0016616">
    <property type="term" value="F:oxidoreductase activity, acting on the CH-OH group of donors, NAD or NADP as acceptor"/>
    <property type="evidence" value="ECO:0007669"/>
    <property type="project" value="TreeGrafter"/>
</dbReference>
<dbReference type="PANTHER" id="PTHR42760:SF129">
    <property type="entry name" value="OXIDOREDUCTASE"/>
    <property type="match status" value="1"/>
</dbReference>
<dbReference type="RefSeq" id="WP_197676464.1">
    <property type="nucleotide sequence ID" value="NZ_LT629710.1"/>
</dbReference>
<dbReference type="FunFam" id="3.40.50.720:FF:000084">
    <property type="entry name" value="Short-chain dehydrogenase reductase"/>
    <property type="match status" value="1"/>
</dbReference>
<protein>
    <submittedName>
        <fullName evidence="4">Gluconate 5-dehydrogenase</fullName>
    </submittedName>
</protein>
<dbReference type="PRINTS" id="PR00081">
    <property type="entry name" value="GDHRDH"/>
</dbReference>
<evidence type="ECO:0000313" key="4">
    <source>
        <dbReference type="EMBL" id="SDO65887.1"/>
    </source>
</evidence>
<accession>A0A1H0LCF4</accession>
<sequence length="244" mass="25049">MALVTGGSAGLGYAIAAALAGAGCDVVIASRSAARCEHAAERLRSDTGRDVRGVGCDVTDESAVQELVASVLTEHERLDVLVTSAGVQARGLIDELDLPTLRACLEVNVIGTWLACRAAIRPMRAAGYGRILTLASALGLVGAAGRSGYAASKGAIVQLTRSLAVELADTGITVNALAPGPFRTPLNADIDGDPHVRHLLATEIPMHRWADPSELTAAALLLTSPDATYLTGAVLPVDGGWTAH</sequence>
<dbReference type="InterPro" id="IPR057326">
    <property type="entry name" value="KR_dom"/>
</dbReference>
<dbReference type="Gene3D" id="3.40.50.720">
    <property type="entry name" value="NAD(P)-binding Rossmann-like Domain"/>
    <property type="match status" value="1"/>
</dbReference>
<evidence type="ECO:0000256" key="2">
    <source>
        <dbReference type="ARBA" id="ARBA00023002"/>
    </source>
</evidence>
<dbReference type="STRING" id="1090615.SAMN04515671_1615"/>
<dbReference type="AlphaFoldDB" id="A0A1H0LCF4"/>
<proteinExistence type="inferred from homology"/>
<comment type="similarity">
    <text evidence="1">Belongs to the short-chain dehydrogenases/reductases (SDR) family.</text>
</comment>
<dbReference type="CDD" id="cd05233">
    <property type="entry name" value="SDR_c"/>
    <property type="match status" value="1"/>
</dbReference>
<dbReference type="EMBL" id="LT629710">
    <property type="protein sequence ID" value="SDO65887.1"/>
    <property type="molecule type" value="Genomic_DNA"/>
</dbReference>
<name>A0A1H0LCF4_9ACTN</name>
<dbReference type="SMART" id="SM00822">
    <property type="entry name" value="PKS_KR"/>
    <property type="match status" value="1"/>
</dbReference>
<feature type="domain" description="Ketoreductase" evidence="3">
    <location>
        <begin position="3"/>
        <end position="180"/>
    </location>
</feature>
<dbReference type="InterPro" id="IPR002347">
    <property type="entry name" value="SDR_fam"/>
</dbReference>
<dbReference type="Proteomes" id="UP000198741">
    <property type="component" value="Chromosome I"/>
</dbReference>
<keyword evidence="5" id="KW-1185">Reference proteome</keyword>
<dbReference type="GO" id="GO:0030497">
    <property type="term" value="P:fatty acid elongation"/>
    <property type="evidence" value="ECO:0007669"/>
    <property type="project" value="TreeGrafter"/>
</dbReference>
<reference evidence="4 5" key="1">
    <citation type="submission" date="2016-10" db="EMBL/GenBank/DDBJ databases">
        <authorList>
            <person name="de Groot N.N."/>
        </authorList>
    </citation>
    <scope>NUCLEOTIDE SEQUENCE [LARGE SCALE GENOMIC DNA]</scope>
    <source>
        <strain evidence="5">P4-7,KCTC 19426,CECT 7604</strain>
    </source>
</reference>
<organism evidence="4 5">
    <name type="scientific">Nakamurella panacisegetis</name>
    <dbReference type="NCBI Taxonomy" id="1090615"/>
    <lineage>
        <taxon>Bacteria</taxon>
        <taxon>Bacillati</taxon>
        <taxon>Actinomycetota</taxon>
        <taxon>Actinomycetes</taxon>
        <taxon>Nakamurellales</taxon>
        <taxon>Nakamurellaceae</taxon>
        <taxon>Nakamurella</taxon>
    </lineage>
</organism>
<dbReference type="SUPFAM" id="SSF51735">
    <property type="entry name" value="NAD(P)-binding Rossmann-fold domains"/>
    <property type="match status" value="1"/>
</dbReference>
<dbReference type="InterPro" id="IPR036291">
    <property type="entry name" value="NAD(P)-bd_dom_sf"/>
</dbReference>